<keyword evidence="4 7" id="KW-0133">Cell shape</keyword>
<evidence type="ECO:0000256" key="6">
    <source>
        <dbReference type="ARBA" id="ARBA00023316"/>
    </source>
</evidence>
<evidence type="ECO:0000256" key="3">
    <source>
        <dbReference type="ARBA" id="ARBA00022679"/>
    </source>
</evidence>
<dbReference type="SUPFAM" id="SSF54427">
    <property type="entry name" value="NTF2-like"/>
    <property type="match status" value="1"/>
</dbReference>
<evidence type="ECO:0000256" key="1">
    <source>
        <dbReference type="ARBA" id="ARBA00004752"/>
    </source>
</evidence>
<organism evidence="11 12">
    <name type="scientific">Viridibacterium curvum</name>
    <dbReference type="NCBI Taxonomy" id="1101404"/>
    <lineage>
        <taxon>Bacteria</taxon>
        <taxon>Pseudomonadati</taxon>
        <taxon>Pseudomonadota</taxon>
        <taxon>Betaproteobacteria</taxon>
        <taxon>Rhodocyclales</taxon>
        <taxon>Rhodocyclaceae</taxon>
        <taxon>Viridibacterium</taxon>
    </lineage>
</organism>
<evidence type="ECO:0000256" key="9">
    <source>
        <dbReference type="SAM" id="SignalP"/>
    </source>
</evidence>
<evidence type="ECO:0000256" key="5">
    <source>
        <dbReference type="ARBA" id="ARBA00022984"/>
    </source>
</evidence>
<gene>
    <name evidence="11" type="ORF">GCM10025770_04060</name>
</gene>
<evidence type="ECO:0000313" key="11">
    <source>
        <dbReference type="EMBL" id="GAA5158848.1"/>
    </source>
</evidence>
<dbReference type="PANTHER" id="PTHR36699:SF1">
    <property type="entry name" value="L,D-TRANSPEPTIDASE YAFK-RELATED"/>
    <property type="match status" value="1"/>
</dbReference>
<proteinExistence type="inferred from homology"/>
<dbReference type="Pfam" id="PF24125">
    <property type="entry name" value="Cds6_C"/>
    <property type="match status" value="1"/>
</dbReference>
<keyword evidence="6 7" id="KW-0961">Cell wall biogenesis/degradation</keyword>
<feature type="active site" description="Proton donor/acceptor" evidence="7">
    <location>
        <position position="235"/>
    </location>
</feature>
<dbReference type="PANTHER" id="PTHR36699">
    <property type="entry name" value="LD-TRANSPEPTIDASE"/>
    <property type="match status" value="1"/>
</dbReference>
<name>A0ABP9Q911_9RHOO</name>
<dbReference type="InterPro" id="IPR005490">
    <property type="entry name" value="LD_TPept_cat_dom"/>
</dbReference>
<keyword evidence="9" id="KW-0732">Signal</keyword>
<protein>
    <recommendedName>
        <fullName evidence="10">L,D-TPase catalytic domain-containing protein</fullName>
    </recommendedName>
</protein>
<keyword evidence="3" id="KW-0808">Transferase</keyword>
<keyword evidence="5 7" id="KW-0573">Peptidoglycan synthesis</keyword>
<feature type="domain" description="L,D-TPase catalytic" evidence="10">
    <location>
        <begin position="142"/>
        <end position="277"/>
    </location>
</feature>
<dbReference type="Proteomes" id="UP001500547">
    <property type="component" value="Unassembled WGS sequence"/>
</dbReference>
<comment type="pathway">
    <text evidence="1 7">Cell wall biogenesis; peptidoglycan biosynthesis.</text>
</comment>
<dbReference type="CDD" id="cd16913">
    <property type="entry name" value="YkuD_like"/>
    <property type="match status" value="1"/>
</dbReference>
<comment type="similarity">
    <text evidence="2">Belongs to the YkuD family.</text>
</comment>
<dbReference type="RefSeq" id="WP_345531161.1">
    <property type="nucleotide sequence ID" value="NZ_BAABLD010000002.1"/>
</dbReference>
<dbReference type="Pfam" id="PF03734">
    <property type="entry name" value="YkuD"/>
    <property type="match status" value="1"/>
</dbReference>
<feature type="coiled-coil region" evidence="8">
    <location>
        <begin position="285"/>
        <end position="312"/>
    </location>
</feature>
<feature type="signal peptide" evidence="9">
    <location>
        <begin position="1"/>
        <end position="26"/>
    </location>
</feature>
<keyword evidence="8" id="KW-0175">Coiled coil</keyword>
<evidence type="ECO:0000256" key="4">
    <source>
        <dbReference type="ARBA" id="ARBA00022960"/>
    </source>
</evidence>
<dbReference type="InterPro" id="IPR038063">
    <property type="entry name" value="Transpep_catalytic_dom"/>
</dbReference>
<dbReference type="Gene3D" id="2.40.440.10">
    <property type="entry name" value="L,D-transpeptidase catalytic domain-like"/>
    <property type="match status" value="1"/>
</dbReference>
<evidence type="ECO:0000256" key="2">
    <source>
        <dbReference type="ARBA" id="ARBA00005992"/>
    </source>
</evidence>
<evidence type="ECO:0000313" key="12">
    <source>
        <dbReference type="Proteomes" id="UP001500547"/>
    </source>
</evidence>
<dbReference type="InterPro" id="IPR032710">
    <property type="entry name" value="NTF2-like_dom_sf"/>
</dbReference>
<accession>A0ABP9Q911</accession>
<dbReference type="PROSITE" id="PS52029">
    <property type="entry name" value="LD_TPASE"/>
    <property type="match status" value="1"/>
</dbReference>
<dbReference type="EMBL" id="BAABLD010000002">
    <property type="protein sequence ID" value="GAA5158848.1"/>
    <property type="molecule type" value="Genomic_DNA"/>
</dbReference>
<evidence type="ECO:0000256" key="7">
    <source>
        <dbReference type="PROSITE-ProRule" id="PRU01373"/>
    </source>
</evidence>
<reference evidence="12" key="1">
    <citation type="journal article" date="2019" name="Int. J. Syst. Evol. Microbiol.">
        <title>The Global Catalogue of Microorganisms (GCM) 10K type strain sequencing project: providing services to taxonomists for standard genome sequencing and annotation.</title>
        <authorList>
            <consortium name="The Broad Institute Genomics Platform"/>
            <consortium name="The Broad Institute Genome Sequencing Center for Infectious Disease"/>
            <person name="Wu L."/>
            <person name="Ma J."/>
        </authorList>
    </citation>
    <scope>NUCLEOTIDE SEQUENCE [LARGE SCALE GENOMIC DNA]</scope>
    <source>
        <strain evidence="12">JCM 18715</strain>
    </source>
</reference>
<evidence type="ECO:0000256" key="8">
    <source>
        <dbReference type="SAM" id="Coils"/>
    </source>
</evidence>
<feature type="active site" description="Nucleophile" evidence="7">
    <location>
        <position position="252"/>
    </location>
</feature>
<comment type="caution">
    <text evidence="11">The sequence shown here is derived from an EMBL/GenBank/DDBJ whole genome shotgun (WGS) entry which is preliminary data.</text>
</comment>
<dbReference type="InterPro" id="IPR056203">
    <property type="entry name" value="Cds6_C"/>
</dbReference>
<sequence length="403" mass="45659">MRLNRLNRRILFRCALLACLFASTSAAGPGRILAGVSDAGPDATISLILRDIREAKLDDALARTENLLKLYPNFRLAHLIRGDLLLARTAPLKGFGNTAQSPEGKLGDLRDEALVRIQGYATRPQADQIPRYLLQMPDEQKHAVVVDTKRSRLYLYRNDNGRPTFVADFYITQGKDGANKTREGDKRTPVGVYHVTSFLPPAKLTDFYGAGAFPINYPNEWDQRNGRNGHGIWLHGVPADTYSRPPKASDGCVVLANEDLQTLANYVQVGRTPVIISTDVEWLSLDDWKAERQALNREIESWRKDWESLDTERYLSHYAADFRSGSGDLREWATTKRRVAAGKSWIKLGLRELSMFRNPGQQEIVVVSFEQDYRSNNLNSVSQKRQYWMKEAGQWKIIYEGNA</sequence>
<feature type="chain" id="PRO_5046736761" description="L,D-TPase catalytic domain-containing protein" evidence="9">
    <location>
        <begin position="27"/>
        <end position="403"/>
    </location>
</feature>
<keyword evidence="12" id="KW-1185">Reference proteome</keyword>
<dbReference type="SUPFAM" id="SSF141523">
    <property type="entry name" value="L,D-transpeptidase catalytic domain-like"/>
    <property type="match status" value="1"/>
</dbReference>
<evidence type="ECO:0000259" key="10">
    <source>
        <dbReference type="PROSITE" id="PS52029"/>
    </source>
</evidence>